<dbReference type="Proteomes" id="UP001497516">
    <property type="component" value="Chromosome 4"/>
</dbReference>
<proteinExistence type="predicted"/>
<evidence type="ECO:0000313" key="2">
    <source>
        <dbReference type="EMBL" id="CAL1380309.1"/>
    </source>
</evidence>
<accession>A0AAV2E3D5</accession>
<evidence type="ECO:0000256" key="1">
    <source>
        <dbReference type="SAM" id="MobiDB-lite"/>
    </source>
</evidence>
<feature type="region of interest" description="Disordered" evidence="1">
    <location>
        <begin position="1"/>
        <end position="21"/>
    </location>
</feature>
<sequence>MDGNASLIVDQQNQQGEGESQVAAALEDYQSRCFLKESLPLGVGFNPSGAELLVRKVACEDTSTFDFYTLSPF</sequence>
<dbReference type="EMBL" id="OZ034817">
    <property type="protein sequence ID" value="CAL1380309.1"/>
    <property type="molecule type" value="Genomic_DNA"/>
</dbReference>
<evidence type="ECO:0000313" key="3">
    <source>
        <dbReference type="Proteomes" id="UP001497516"/>
    </source>
</evidence>
<feature type="compositionally biased region" description="Polar residues" evidence="1">
    <location>
        <begin position="9"/>
        <end position="18"/>
    </location>
</feature>
<protein>
    <submittedName>
        <fullName evidence="2">Uncharacterized protein</fullName>
    </submittedName>
</protein>
<dbReference type="AlphaFoldDB" id="A0AAV2E3D5"/>
<name>A0AAV2E3D5_9ROSI</name>
<gene>
    <name evidence="2" type="ORF">LTRI10_LOCUS21763</name>
</gene>
<reference evidence="2 3" key="1">
    <citation type="submission" date="2024-04" db="EMBL/GenBank/DDBJ databases">
        <authorList>
            <person name="Fracassetti M."/>
        </authorList>
    </citation>
    <scope>NUCLEOTIDE SEQUENCE [LARGE SCALE GENOMIC DNA]</scope>
</reference>
<organism evidence="2 3">
    <name type="scientific">Linum trigynum</name>
    <dbReference type="NCBI Taxonomy" id="586398"/>
    <lineage>
        <taxon>Eukaryota</taxon>
        <taxon>Viridiplantae</taxon>
        <taxon>Streptophyta</taxon>
        <taxon>Embryophyta</taxon>
        <taxon>Tracheophyta</taxon>
        <taxon>Spermatophyta</taxon>
        <taxon>Magnoliopsida</taxon>
        <taxon>eudicotyledons</taxon>
        <taxon>Gunneridae</taxon>
        <taxon>Pentapetalae</taxon>
        <taxon>rosids</taxon>
        <taxon>fabids</taxon>
        <taxon>Malpighiales</taxon>
        <taxon>Linaceae</taxon>
        <taxon>Linum</taxon>
    </lineage>
</organism>
<keyword evidence="3" id="KW-1185">Reference proteome</keyword>